<dbReference type="InterPro" id="IPR005094">
    <property type="entry name" value="Endonuclease_MobA/VirD2"/>
</dbReference>
<feature type="coiled-coil region" evidence="1">
    <location>
        <begin position="295"/>
        <end position="322"/>
    </location>
</feature>
<keyword evidence="1" id="KW-0175">Coiled coil</keyword>
<evidence type="ECO:0000313" key="4">
    <source>
        <dbReference type="EMBL" id="HJA91408.1"/>
    </source>
</evidence>
<sequence>MIDMTVLETHSCRSSYGRLQYLFQEPPHSYQKTSRRVLACSGFNIKLLHDQHGHIANTQNGTYLEKQFKANLQKAHNPKRKYQAQTLIISFSPDEFDTTDLSEQANQALMLVKHYVHQHFADAQLVIAIQADGDGGKLHAHIVFNTVRPNGRTVPTNRFNIYKLRTNFDHEMIANYQRVTGNSWTNPISKQQKRQDIDNIVTRSQWQKSLKKIINQVKNEVDSLREFVHLLGTQGITITERKKGTAWTYHQTINGKEYKVRDFYQRVKKQTGEVISTRGLGQSFTKSNLEQCFAQKQEERTNNEQNEQLAKIKTMAADARARSQRQQQQFKFNQHQLQATKIEEQEQRDGLKTRQTHRRQSQSRRLEELSRQKRRAKIARRLATAKAKSHKTASGPDL</sequence>
<dbReference type="Proteomes" id="UP000886856">
    <property type="component" value="Unassembled WGS sequence"/>
</dbReference>
<organism evidence="4 5">
    <name type="scientific">Candidatus Jeotgalibaca merdavium</name>
    <dbReference type="NCBI Taxonomy" id="2838627"/>
    <lineage>
        <taxon>Bacteria</taxon>
        <taxon>Bacillati</taxon>
        <taxon>Bacillota</taxon>
        <taxon>Bacilli</taxon>
        <taxon>Lactobacillales</taxon>
        <taxon>Carnobacteriaceae</taxon>
        <taxon>Jeotgalibaca</taxon>
    </lineage>
</organism>
<dbReference type="EMBL" id="DWYW01000269">
    <property type="protein sequence ID" value="HJA91408.1"/>
    <property type="molecule type" value="Genomic_DNA"/>
</dbReference>
<evidence type="ECO:0000313" key="5">
    <source>
        <dbReference type="Proteomes" id="UP000886856"/>
    </source>
</evidence>
<evidence type="ECO:0000256" key="2">
    <source>
        <dbReference type="SAM" id="MobiDB-lite"/>
    </source>
</evidence>
<protein>
    <submittedName>
        <fullName evidence="4">Relaxase/mobilization nuclease domain-containing protein</fullName>
    </submittedName>
</protein>
<accession>A0A9D2KYC2</accession>
<evidence type="ECO:0000259" key="3">
    <source>
        <dbReference type="Pfam" id="PF03432"/>
    </source>
</evidence>
<feature type="compositionally biased region" description="Basic and acidic residues" evidence="2">
    <location>
        <begin position="341"/>
        <end position="352"/>
    </location>
</feature>
<proteinExistence type="predicted"/>
<dbReference type="Pfam" id="PF03432">
    <property type="entry name" value="Relaxase"/>
    <property type="match status" value="1"/>
</dbReference>
<evidence type="ECO:0000256" key="1">
    <source>
        <dbReference type="SAM" id="Coils"/>
    </source>
</evidence>
<reference evidence="4" key="2">
    <citation type="submission" date="2021-04" db="EMBL/GenBank/DDBJ databases">
        <authorList>
            <person name="Gilroy R."/>
        </authorList>
    </citation>
    <scope>NUCLEOTIDE SEQUENCE</scope>
    <source>
        <strain evidence="4">CHK171-505</strain>
    </source>
</reference>
<reference evidence="4" key="1">
    <citation type="journal article" date="2021" name="PeerJ">
        <title>Extensive microbial diversity within the chicken gut microbiome revealed by metagenomics and culture.</title>
        <authorList>
            <person name="Gilroy R."/>
            <person name="Ravi A."/>
            <person name="Getino M."/>
            <person name="Pursley I."/>
            <person name="Horton D.L."/>
            <person name="Alikhan N.F."/>
            <person name="Baker D."/>
            <person name="Gharbi K."/>
            <person name="Hall N."/>
            <person name="Watson M."/>
            <person name="Adriaenssens E.M."/>
            <person name="Foster-Nyarko E."/>
            <person name="Jarju S."/>
            <person name="Secka A."/>
            <person name="Antonio M."/>
            <person name="Oren A."/>
            <person name="Chaudhuri R.R."/>
            <person name="La Ragione R."/>
            <person name="Hildebrand F."/>
            <person name="Pallen M.J."/>
        </authorList>
    </citation>
    <scope>NUCLEOTIDE SEQUENCE</scope>
    <source>
        <strain evidence="4">CHK171-505</strain>
    </source>
</reference>
<name>A0A9D2KYC2_9LACT</name>
<comment type="caution">
    <text evidence="4">The sequence shown here is derived from an EMBL/GenBank/DDBJ whole genome shotgun (WGS) entry which is preliminary data.</text>
</comment>
<gene>
    <name evidence="4" type="ORF">H9948_11525</name>
</gene>
<dbReference type="AlphaFoldDB" id="A0A9D2KYC2"/>
<feature type="domain" description="MobA/VirD2-like nuclease" evidence="3">
    <location>
        <begin position="61"/>
        <end position="167"/>
    </location>
</feature>
<feature type="region of interest" description="Disordered" evidence="2">
    <location>
        <begin position="337"/>
        <end position="398"/>
    </location>
</feature>